<evidence type="ECO:0000256" key="8">
    <source>
        <dbReference type="SAM" id="MobiDB-lite"/>
    </source>
</evidence>
<evidence type="ECO:0000313" key="10">
    <source>
        <dbReference type="Proteomes" id="UP001169719"/>
    </source>
</evidence>
<feature type="region of interest" description="Disordered" evidence="8">
    <location>
        <begin position="243"/>
        <end position="280"/>
    </location>
</feature>
<reference evidence="9" key="1">
    <citation type="submission" date="2024-05" db="EMBL/GenBank/DDBJ databases">
        <title>Genome Sequences of Four Agar- Degrading Marine Bacteria.</title>
        <authorList>
            <person name="Phillips E.K."/>
            <person name="Shaffer J.C."/>
            <person name="Henson M.W."/>
            <person name="Temperton B."/>
            <person name="Thrash C.J."/>
            <person name="Martin M.O."/>
        </authorList>
    </citation>
    <scope>NUCLEOTIDE SEQUENCE</scope>
    <source>
        <strain evidence="9">EKP203</strain>
    </source>
</reference>
<accession>A0ABT7Y1H8</accession>
<name>A0ABT7Y1H8_9VIBR</name>
<proteinExistence type="predicted"/>
<evidence type="ECO:0000256" key="6">
    <source>
        <dbReference type="ARBA" id="ARBA00022833"/>
    </source>
</evidence>
<dbReference type="PIRSF" id="PIRSF018455">
    <property type="entry name" value="MepA"/>
    <property type="match status" value="1"/>
</dbReference>
<dbReference type="Pfam" id="PF03411">
    <property type="entry name" value="Peptidase_M74"/>
    <property type="match status" value="1"/>
</dbReference>
<evidence type="ECO:0000313" key="9">
    <source>
        <dbReference type="EMBL" id="MDN2481902.1"/>
    </source>
</evidence>
<organism evidence="9 10">
    <name type="scientific">Vibrio agarivorans</name>
    <dbReference type="NCBI Taxonomy" id="153622"/>
    <lineage>
        <taxon>Bacteria</taxon>
        <taxon>Pseudomonadati</taxon>
        <taxon>Pseudomonadota</taxon>
        <taxon>Gammaproteobacteria</taxon>
        <taxon>Vibrionales</taxon>
        <taxon>Vibrionaceae</taxon>
        <taxon>Vibrio</taxon>
    </lineage>
</organism>
<dbReference type="Gene3D" id="3.30.1380.10">
    <property type="match status" value="1"/>
</dbReference>
<keyword evidence="1" id="KW-0645">Protease</keyword>
<keyword evidence="2" id="KW-0479">Metal-binding</keyword>
<evidence type="ECO:0000256" key="3">
    <source>
        <dbReference type="ARBA" id="ARBA00022729"/>
    </source>
</evidence>
<dbReference type="EC" id="3.4.-.-" evidence="9"/>
<comment type="caution">
    <text evidence="9">The sequence shown here is derived from an EMBL/GenBank/DDBJ whole genome shotgun (WGS) entry which is preliminary data.</text>
</comment>
<dbReference type="GO" id="GO:0016787">
    <property type="term" value="F:hydrolase activity"/>
    <property type="evidence" value="ECO:0007669"/>
    <property type="project" value="UniProtKB-KW"/>
</dbReference>
<dbReference type="EMBL" id="JAUEOZ010000001">
    <property type="protein sequence ID" value="MDN2481902.1"/>
    <property type="molecule type" value="Genomic_DNA"/>
</dbReference>
<evidence type="ECO:0000256" key="4">
    <source>
        <dbReference type="ARBA" id="ARBA00022764"/>
    </source>
</evidence>
<keyword evidence="10" id="KW-1185">Reference proteome</keyword>
<keyword evidence="7" id="KW-0482">Metalloprotease</keyword>
<evidence type="ECO:0000256" key="7">
    <source>
        <dbReference type="ARBA" id="ARBA00023049"/>
    </source>
</evidence>
<evidence type="ECO:0000256" key="1">
    <source>
        <dbReference type="ARBA" id="ARBA00022670"/>
    </source>
</evidence>
<evidence type="ECO:0000256" key="5">
    <source>
        <dbReference type="ARBA" id="ARBA00022801"/>
    </source>
</evidence>
<dbReference type="Proteomes" id="UP001169719">
    <property type="component" value="Unassembled WGS sequence"/>
</dbReference>
<keyword evidence="5 9" id="KW-0378">Hydrolase</keyword>
<keyword evidence="6" id="KW-0862">Zinc</keyword>
<gene>
    <name evidence="9" type="primary">mepA</name>
    <name evidence="9" type="ORF">QWJ08_10900</name>
</gene>
<sequence length="280" mass="31711">MKRALWCLFAVTSVGYASPWEKVAAPSVAPAQSVGSYANGCLIGGKALPLDGEGYQILRSQNRRNFAHPSTINFIETLSQQAYSQFQRNLLVADMSLPRGGQFSSGHTSHQTGLDIDIWLQLDKSPWSDNQLKKPQPKSLVDLDYYALREDRWLPEHFELFKLTALQPDVARIFIHPVIKKQLCEQETGNSDWLQKVRPWWGHHYHMHVRLHCPEGSPDCREQKSPPKGDGCGVELTSWFPNSVPVKKPEKTVQTKPKPRPKKIMPPQCQPLIANVSQEN</sequence>
<dbReference type="InterPro" id="IPR009045">
    <property type="entry name" value="Zn_M74/Hedgehog-like"/>
</dbReference>
<dbReference type="RefSeq" id="WP_289962005.1">
    <property type="nucleotide sequence ID" value="NZ_JAUEOZ010000001.1"/>
</dbReference>
<dbReference type="SUPFAM" id="SSF55166">
    <property type="entry name" value="Hedgehog/DD-peptidase"/>
    <property type="match status" value="1"/>
</dbReference>
<protein>
    <submittedName>
        <fullName evidence="9">Penicillin-insensitive murein endopeptidase</fullName>
        <ecNumber evidence="9">3.4.-.-</ecNumber>
    </submittedName>
</protein>
<keyword evidence="4" id="KW-0574">Periplasm</keyword>
<evidence type="ECO:0000256" key="2">
    <source>
        <dbReference type="ARBA" id="ARBA00022723"/>
    </source>
</evidence>
<dbReference type="NCBIfam" id="NF006947">
    <property type="entry name" value="PRK09429.1"/>
    <property type="match status" value="1"/>
</dbReference>
<dbReference type="InterPro" id="IPR005073">
    <property type="entry name" value="Peptidase_M74"/>
</dbReference>
<keyword evidence="3" id="KW-0732">Signal</keyword>